<dbReference type="NCBIfam" id="TIGR02073">
    <property type="entry name" value="PBP_1c"/>
    <property type="match status" value="1"/>
</dbReference>
<dbReference type="Pfam" id="PF06832">
    <property type="entry name" value="BiPBP_C"/>
    <property type="match status" value="1"/>
</dbReference>
<keyword evidence="5" id="KW-0645">Protease</keyword>
<comment type="similarity">
    <text evidence="3">In the N-terminal section; belongs to the glycosyltransferase 51 family.</text>
</comment>
<dbReference type="InterPro" id="IPR012338">
    <property type="entry name" value="Beta-lactam/transpept-like"/>
</dbReference>
<evidence type="ECO:0000256" key="3">
    <source>
        <dbReference type="ARBA" id="ARBA00007739"/>
    </source>
</evidence>
<feature type="domain" description="Penicillin-binding protein transpeptidase" evidence="13">
    <location>
        <begin position="330"/>
        <end position="549"/>
    </location>
</feature>
<dbReference type="Gene3D" id="1.10.3810.10">
    <property type="entry name" value="Biosynthetic peptidoglycan transglycosylase-like"/>
    <property type="match status" value="1"/>
</dbReference>
<dbReference type="Proteomes" id="UP001465153">
    <property type="component" value="Unassembled WGS sequence"/>
</dbReference>
<accession>A0ABQ0AFC0</accession>
<dbReference type="InterPro" id="IPR001460">
    <property type="entry name" value="PCN-bd_Tpept"/>
</dbReference>
<gene>
    <name evidence="16" type="primary">pbpC</name>
    <name evidence="16" type="ORF">NBRC116591_40960</name>
</gene>
<feature type="domain" description="Penicillin-binding C-terminal" evidence="15">
    <location>
        <begin position="710"/>
        <end position="794"/>
    </location>
</feature>
<keyword evidence="12" id="KW-0472">Membrane</keyword>
<dbReference type="SUPFAM" id="SSF53955">
    <property type="entry name" value="Lysozyme-like"/>
    <property type="match status" value="1"/>
</dbReference>
<dbReference type="InterPro" id="IPR011815">
    <property type="entry name" value="PBP_1c"/>
</dbReference>
<evidence type="ECO:0000256" key="7">
    <source>
        <dbReference type="ARBA" id="ARBA00022679"/>
    </source>
</evidence>
<sequence length="800" mass="88658">MTRLLMHSKRLIIGLVALSVLAMIVTVVSIYVAPKPDLYRYTSYSRALLDKNGELLRISLASDDQYRLFQSIDDISPSLIQATLLYEDQHFYEHVGVDFSAILRAFWSTYIVKQRRVGASTIAMQVARLRWKIPSSTISGKFLQIYRAIQLNHHYSKKEILEAYFNLASYGQNVEGIGAASLIYFNKTPDRLTWLESLTLSVVPQNPNKRAPGIKGSWQYIRDARERLFDRWLDTYPSTYPGTYPGASPDASSEDISDKKSLLDLPMAISTLKDLPFKAPHFSEFTLAELPISQTGTITTSLDLRLQKRIETQIQNYITRRSREGITNAAALLVNYQTNKIEAMVGSADFFSQPIDGQVNGALAKRSPGSALKPFVYALAMDEGLIHPMTMLRDSPRRYGGFSPENFDKKFLGPVFAKTALTESRNVPAVDLQAQLSQSSFYRFLEAGGVKDLKAPNFYGLALALGGGEVSMLELASLYSGLARGGEFKPLATVQTESQQSRYLISPEASFLTLDILRQNPAPGRIDTDTKNPQQNDIAWKTGTSWAFRDAWAVGVSGPYVLAVWVGNFSGEGNPVFVGRTAAGPLLHTIFSTVFPNQGWRLEDQFNLNALNLTQVDVCASTGDLSGKHCPRSVKSWFIPGVSPIKVSTVHRQVAINKDTGLRSCGGTNKNTALKVYEFWPSDFLHIFQQAGISLKTPPVYEANCELGVTSSSGQIPVIISPLSSIEYAIRSGEDNTIEFQASVDSDVTTLFWFVNNQYVGQVPSQSSLSWAAKSGVHNITVVDDLGRSQRKNIRVIRVR</sequence>
<keyword evidence="4" id="KW-0121">Carboxypeptidase</keyword>
<keyword evidence="7" id="KW-0808">Transferase</keyword>
<dbReference type="EC" id="2.4.99.28" evidence="10"/>
<evidence type="ECO:0000256" key="12">
    <source>
        <dbReference type="SAM" id="Phobius"/>
    </source>
</evidence>
<evidence type="ECO:0000256" key="6">
    <source>
        <dbReference type="ARBA" id="ARBA00022676"/>
    </source>
</evidence>
<dbReference type="PANTHER" id="PTHR32282">
    <property type="entry name" value="BINDING PROTEIN TRANSPEPTIDASE, PUTATIVE-RELATED"/>
    <property type="match status" value="1"/>
</dbReference>
<dbReference type="InterPro" id="IPR036950">
    <property type="entry name" value="PBP_transglycosylase"/>
</dbReference>
<feature type="transmembrane region" description="Helical" evidence="12">
    <location>
        <begin position="12"/>
        <end position="33"/>
    </location>
</feature>
<organism evidence="16 17">
    <name type="scientific">Sessilibacter corallicola</name>
    <dbReference type="NCBI Taxonomy" id="2904075"/>
    <lineage>
        <taxon>Bacteria</taxon>
        <taxon>Pseudomonadati</taxon>
        <taxon>Pseudomonadota</taxon>
        <taxon>Gammaproteobacteria</taxon>
        <taxon>Cellvibrionales</taxon>
        <taxon>Cellvibrionaceae</taxon>
        <taxon>Sessilibacter</taxon>
    </lineage>
</organism>
<keyword evidence="9" id="KW-0511">Multifunctional enzyme</keyword>
<dbReference type="SUPFAM" id="SSF56601">
    <property type="entry name" value="beta-lactamase/transpeptidase-like"/>
    <property type="match status" value="1"/>
</dbReference>
<dbReference type="PANTHER" id="PTHR32282:SF15">
    <property type="entry name" value="PENICILLIN-BINDING PROTEIN 1C"/>
    <property type="match status" value="1"/>
</dbReference>
<comment type="pathway">
    <text evidence="1">Cell wall biogenesis; peptidoglycan biosynthesis.</text>
</comment>
<keyword evidence="17" id="KW-1185">Reference proteome</keyword>
<evidence type="ECO:0000259" key="13">
    <source>
        <dbReference type="Pfam" id="PF00905"/>
    </source>
</evidence>
<protein>
    <recommendedName>
        <fullName evidence="10">peptidoglycan glycosyltransferase</fullName>
        <ecNumber evidence="10">2.4.99.28</ecNumber>
    </recommendedName>
</protein>
<evidence type="ECO:0000256" key="1">
    <source>
        <dbReference type="ARBA" id="ARBA00004752"/>
    </source>
</evidence>
<proteinExistence type="inferred from homology"/>
<evidence type="ECO:0000256" key="8">
    <source>
        <dbReference type="ARBA" id="ARBA00022801"/>
    </source>
</evidence>
<evidence type="ECO:0000313" key="17">
    <source>
        <dbReference type="Proteomes" id="UP001465153"/>
    </source>
</evidence>
<dbReference type="Pfam" id="PF00912">
    <property type="entry name" value="Transgly"/>
    <property type="match status" value="1"/>
</dbReference>
<comment type="catalytic activity">
    <reaction evidence="11">
        <text>[GlcNAc-(1-&gt;4)-Mur2Ac(oyl-L-Ala-gamma-D-Glu-L-Lys-D-Ala-D-Ala)](n)-di-trans,octa-cis-undecaprenyl diphosphate + beta-D-GlcNAc-(1-&gt;4)-Mur2Ac(oyl-L-Ala-gamma-D-Glu-L-Lys-D-Ala-D-Ala)-di-trans,octa-cis-undecaprenyl diphosphate = [GlcNAc-(1-&gt;4)-Mur2Ac(oyl-L-Ala-gamma-D-Glu-L-Lys-D-Ala-D-Ala)](n+1)-di-trans,octa-cis-undecaprenyl diphosphate + di-trans,octa-cis-undecaprenyl diphosphate + H(+)</text>
        <dbReference type="Rhea" id="RHEA:23708"/>
        <dbReference type="Rhea" id="RHEA-COMP:9602"/>
        <dbReference type="Rhea" id="RHEA-COMP:9603"/>
        <dbReference type="ChEBI" id="CHEBI:15378"/>
        <dbReference type="ChEBI" id="CHEBI:58405"/>
        <dbReference type="ChEBI" id="CHEBI:60033"/>
        <dbReference type="ChEBI" id="CHEBI:78435"/>
        <dbReference type="EC" id="2.4.99.28"/>
    </reaction>
</comment>
<evidence type="ECO:0000256" key="4">
    <source>
        <dbReference type="ARBA" id="ARBA00022645"/>
    </source>
</evidence>
<evidence type="ECO:0000256" key="5">
    <source>
        <dbReference type="ARBA" id="ARBA00022670"/>
    </source>
</evidence>
<dbReference type="EMBL" id="BAABWN010000022">
    <property type="protein sequence ID" value="GAA6170282.1"/>
    <property type="molecule type" value="Genomic_DNA"/>
</dbReference>
<dbReference type="Pfam" id="PF00905">
    <property type="entry name" value="Transpeptidase"/>
    <property type="match status" value="1"/>
</dbReference>
<keyword evidence="12" id="KW-1133">Transmembrane helix</keyword>
<evidence type="ECO:0000259" key="14">
    <source>
        <dbReference type="Pfam" id="PF00912"/>
    </source>
</evidence>
<dbReference type="Gene3D" id="3.40.710.10">
    <property type="entry name" value="DD-peptidase/beta-lactamase superfamily"/>
    <property type="match status" value="1"/>
</dbReference>
<evidence type="ECO:0000259" key="15">
    <source>
        <dbReference type="Pfam" id="PF06832"/>
    </source>
</evidence>
<feature type="domain" description="Glycosyl transferase family 51" evidence="14">
    <location>
        <begin position="63"/>
        <end position="213"/>
    </location>
</feature>
<evidence type="ECO:0000256" key="10">
    <source>
        <dbReference type="ARBA" id="ARBA00044770"/>
    </source>
</evidence>
<dbReference type="InterPro" id="IPR009647">
    <property type="entry name" value="PBP_C"/>
</dbReference>
<comment type="similarity">
    <text evidence="2">In the C-terminal section; belongs to the transpeptidase family.</text>
</comment>
<comment type="caution">
    <text evidence="16">The sequence shown here is derived from an EMBL/GenBank/DDBJ whole genome shotgun (WGS) entry which is preliminary data.</text>
</comment>
<keyword evidence="12" id="KW-0812">Transmembrane</keyword>
<keyword evidence="6" id="KW-0328">Glycosyltransferase</keyword>
<dbReference type="InterPro" id="IPR050396">
    <property type="entry name" value="Glycosyltr_51/Transpeptidase"/>
</dbReference>
<name>A0ABQ0AFC0_9GAMM</name>
<evidence type="ECO:0000256" key="2">
    <source>
        <dbReference type="ARBA" id="ARBA00007090"/>
    </source>
</evidence>
<evidence type="ECO:0000256" key="9">
    <source>
        <dbReference type="ARBA" id="ARBA00023268"/>
    </source>
</evidence>
<dbReference type="InterPro" id="IPR023346">
    <property type="entry name" value="Lysozyme-like_dom_sf"/>
</dbReference>
<keyword evidence="8" id="KW-0378">Hydrolase</keyword>
<evidence type="ECO:0000256" key="11">
    <source>
        <dbReference type="ARBA" id="ARBA00049902"/>
    </source>
</evidence>
<evidence type="ECO:0000313" key="16">
    <source>
        <dbReference type="EMBL" id="GAA6170282.1"/>
    </source>
</evidence>
<reference evidence="16 17" key="1">
    <citation type="submission" date="2024-04" db="EMBL/GenBank/DDBJ databases">
        <title>Draft genome sequence of Sessilibacter corallicola NBRC 116591.</title>
        <authorList>
            <person name="Miyakawa T."/>
            <person name="Kusuya Y."/>
            <person name="Miura T."/>
        </authorList>
    </citation>
    <scope>NUCLEOTIDE SEQUENCE [LARGE SCALE GENOMIC DNA]</scope>
    <source>
        <strain evidence="16 17">KU-00831-HH</strain>
    </source>
</reference>
<dbReference type="InterPro" id="IPR001264">
    <property type="entry name" value="Glyco_trans_51"/>
</dbReference>